<evidence type="ECO:0000256" key="1">
    <source>
        <dbReference type="SAM" id="MobiDB-lite"/>
    </source>
</evidence>
<sequence>MHSSSFIEVFCNTLLASSFHLGFIYIFSVIFLMAAAGMDSKSKPSDAVLESPELEQILDIMSYSQRGRMDGQCCTLSPAKIETTSAGSKDERSSHTSDNKQGQYVNSHLSLPGFNYQESGRNDHHVSAPHISVTESTPDRNRKHLSVPVDQLQIPSQRERSNSIKSESSAEQQKFMEMIAYGQRGRMEDQCCSLDPSKSAPCTPRYTEKTTVAMTDPEMFFNLLADTQSRRLDDQRVSLPSLPGLQNEKDTAMGDSSYLCYMVSKVQGSRMDDQRCSLPQILPPETPCSSNKDQSESGLNPLRSASFSSSSDIKQLKSEDKNPQKQFLTPAEQEDLFTLISNSHHGRMDEQRCVLNATPQSTPKHHFSQSEIPQDSDNFFSLLANSQGRRLDDQRVSLPSLPGIQNGGTTLTPTAAETDASYLCYLVSKVQGSRMDEQRCSAPHIFQNLGTPSAQHTSGKPPWRSASLNRDKTEQRGQGISAAEEEQFLKMISRIQSGRMEEQRCFLQPSRSTPSSPTHNGSALNKVPIGAEAEAFFKIITSSQSQRLDDQRVALPTLPGISGNSEGKVDIQRHTTAEIPVSPLPQITVAKCTPTTSKKCPTPASQPQMAYGKPGSTEALPKSASLIPKGEFKKKSNFPAKVTVSVSVSFTPQEKNANEPDAFPDVYLTLGAPGDNLVIPLSPVCGRPLSFDLNLVMKEDVKFRHCSPSHSSPRKNNSRPPSPNKGATGKAHPTCSHEQGKLVTSHISADVNSFSPTEKTHLEKGIAQEGQKGKGELGKVREKAQHGKGKGAVKKDMKKNGK</sequence>
<feature type="compositionally biased region" description="Basic residues" evidence="1">
    <location>
        <begin position="705"/>
        <end position="717"/>
    </location>
</feature>
<feature type="region of interest" description="Disordered" evidence="1">
    <location>
        <begin position="705"/>
        <end position="802"/>
    </location>
</feature>
<feature type="compositionally biased region" description="Polar residues" evidence="1">
    <location>
        <begin position="745"/>
        <end position="757"/>
    </location>
</feature>
<reference evidence="3" key="4">
    <citation type="submission" date="2025-09" db="UniProtKB">
        <authorList>
            <consortium name="Ensembl"/>
        </authorList>
    </citation>
    <scope>IDENTIFICATION</scope>
</reference>
<dbReference type="SMART" id="SM00390">
    <property type="entry name" value="GoLoco"/>
    <property type="match status" value="9"/>
</dbReference>
<feature type="compositionally biased region" description="Polar residues" evidence="1">
    <location>
        <begin position="287"/>
        <end position="313"/>
    </location>
</feature>
<feature type="region of interest" description="Disordered" evidence="1">
    <location>
        <begin position="596"/>
        <end position="619"/>
    </location>
</feature>
<feature type="compositionally biased region" description="Polar residues" evidence="1">
    <location>
        <begin position="448"/>
        <end position="458"/>
    </location>
</feature>
<feature type="region of interest" description="Disordered" evidence="1">
    <location>
        <begin position="133"/>
        <end position="171"/>
    </location>
</feature>
<dbReference type="AlphaFoldDB" id="A0AAX7UDS3"/>
<reference evidence="3" key="3">
    <citation type="submission" date="2025-08" db="UniProtKB">
        <authorList>
            <consortium name="Ensembl"/>
        </authorList>
    </citation>
    <scope>IDENTIFICATION</scope>
</reference>
<protein>
    <submittedName>
        <fullName evidence="3">Uncharacterized protein</fullName>
    </submittedName>
</protein>
<feature type="compositionally biased region" description="Basic and acidic residues" evidence="1">
    <location>
        <begin position="793"/>
        <end position="802"/>
    </location>
</feature>
<dbReference type="InterPro" id="IPR011990">
    <property type="entry name" value="TPR-like_helical_dom_sf"/>
</dbReference>
<feature type="compositionally biased region" description="Basic and acidic residues" evidence="1">
    <location>
        <begin position="758"/>
        <end position="785"/>
    </location>
</feature>
<evidence type="ECO:0000256" key="2">
    <source>
        <dbReference type="SAM" id="Phobius"/>
    </source>
</evidence>
<dbReference type="Pfam" id="PF02188">
    <property type="entry name" value="GoLoco"/>
    <property type="match status" value="4"/>
</dbReference>
<dbReference type="InterPro" id="IPR042168">
    <property type="entry name" value="Pcp2"/>
</dbReference>
<feature type="region of interest" description="Disordered" evidence="1">
    <location>
        <begin position="276"/>
        <end position="331"/>
    </location>
</feature>
<feature type="region of interest" description="Disordered" evidence="1">
    <location>
        <begin position="82"/>
        <end position="104"/>
    </location>
</feature>
<dbReference type="GO" id="GO:0005085">
    <property type="term" value="F:guanyl-nucleotide exchange factor activity"/>
    <property type="evidence" value="ECO:0007669"/>
    <property type="project" value="InterPro"/>
</dbReference>
<dbReference type="PANTHER" id="PTHR47503">
    <property type="entry name" value="PURKINJE CELL PROTEIN 2"/>
    <property type="match status" value="1"/>
</dbReference>
<keyword evidence="2" id="KW-0472">Membrane</keyword>
<accession>A0AAX7UDS3</accession>
<dbReference type="GeneTree" id="ENSGT01030000234854"/>
<proteinExistence type="predicted"/>
<dbReference type="Gene3D" id="1.25.40.10">
    <property type="entry name" value="Tetratricopeptide repeat domain"/>
    <property type="match status" value="3"/>
</dbReference>
<feature type="transmembrane region" description="Helical" evidence="2">
    <location>
        <begin position="12"/>
        <end position="36"/>
    </location>
</feature>
<dbReference type="RefSeq" id="XP_026020436.1">
    <property type="nucleotide sequence ID" value="XM_026164651.1"/>
</dbReference>
<feature type="compositionally biased region" description="Polar residues" evidence="1">
    <location>
        <begin position="509"/>
        <end position="522"/>
    </location>
</feature>
<name>A0AAX7UDS3_ASTCA</name>
<keyword evidence="2" id="KW-1133">Transmembrane helix</keyword>
<feature type="compositionally biased region" description="Basic and acidic residues" evidence="1">
    <location>
        <begin position="314"/>
        <end position="323"/>
    </location>
</feature>
<dbReference type="Proteomes" id="UP000265100">
    <property type="component" value="Chromosome 4"/>
</dbReference>
<dbReference type="PROSITE" id="PS50877">
    <property type="entry name" value="GOLOCO"/>
    <property type="match status" value="6"/>
</dbReference>
<evidence type="ECO:0000313" key="4">
    <source>
        <dbReference type="Proteomes" id="UP000265100"/>
    </source>
</evidence>
<dbReference type="InterPro" id="IPR003109">
    <property type="entry name" value="GoLoco_motif"/>
</dbReference>
<organism evidence="3 4">
    <name type="scientific">Astatotilapia calliptera</name>
    <name type="common">Eastern happy</name>
    <name type="synonym">Chromis callipterus</name>
    <dbReference type="NCBI Taxonomy" id="8154"/>
    <lineage>
        <taxon>Eukaryota</taxon>
        <taxon>Metazoa</taxon>
        <taxon>Chordata</taxon>
        <taxon>Craniata</taxon>
        <taxon>Vertebrata</taxon>
        <taxon>Euteleostomi</taxon>
        <taxon>Actinopterygii</taxon>
        <taxon>Neopterygii</taxon>
        <taxon>Teleostei</taxon>
        <taxon>Neoteleostei</taxon>
        <taxon>Acanthomorphata</taxon>
        <taxon>Ovalentaria</taxon>
        <taxon>Cichlomorphae</taxon>
        <taxon>Cichliformes</taxon>
        <taxon>Cichlidae</taxon>
        <taxon>African cichlids</taxon>
        <taxon>Pseudocrenilabrinae</taxon>
        <taxon>Haplochromini</taxon>
        <taxon>Astatotilapia</taxon>
    </lineage>
</organism>
<dbReference type="GeneID" id="113020573"/>
<evidence type="ECO:0000313" key="3">
    <source>
        <dbReference type="Ensembl" id="ENSACLP00000067080.1"/>
    </source>
</evidence>
<dbReference type="Ensembl" id="ENSACLT00000095609.1">
    <property type="protein sequence ID" value="ENSACLP00000067080.1"/>
    <property type="gene ID" value="ENSACLG00000033549.1"/>
</dbReference>
<feature type="region of interest" description="Disordered" evidence="1">
    <location>
        <begin position="447"/>
        <end position="480"/>
    </location>
</feature>
<dbReference type="PANTHER" id="PTHR47503:SF1">
    <property type="entry name" value="PURKINJE CELL PROTEIN 2 HOMOLOG"/>
    <property type="match status" value="1"/>
</dbReference>
<feature type="compositionally biased region" description="Basic and acidic residues" evidence="1">
    <location>
        <begin position="88"/>
        <end position="98"/>
    </location>
</feature>
<feature type="region of interest" description="Disordered" evidence="1">
    <location>
        <begin position="501"/>
        <end position="522"/>
    </location>
</feature>
<keyword evidence="4" id="KW-1185">Reference proteome</keyword>
<reference evidence="4" key="2">
    <citation type="submission" date="2023-03" db="EMBL/GenBank/DDBJ databases">
        <authorList>
            <consortium name="Wellcome Sanger Institute Data Sharing"/>
        </authorList>
    </citation>
    <scope>NUCLEOTIDE SEQUENCE [LARGE SCALE GENOMIC DNA]</scope>
</reference>
<reference evidence="3 4" key="1">
    <citation type="submission" date="2018-05" db="EMBL/GenBank/DDBJ databases">
        <authorList>
            <person name="Datahose"/>
        </authorList>
    </citation>
    <scope>NUCLEOTIDE SEQUENCE</scope>
</reference>
<feature type="compositionally biased region" description="Low complexity" evidence="1">
    <location>
        <begin position="596"/>
        <end position="605"/>
    </location>
</feature>
<keyword evidence="2" id="KW-0812">Transmembrane</keyword>